<gene>
    <name evidence="2" type="ORF">HYC85_012684</name>
</gene>
<reference evidence="3" key="1">
    <citation type="journal article" date="2020" name="Nat. Commun.">
        <title>Genome assembly of wild tea tree DASZ reveals pedigree and selection history of tea varieties.</title>
        <authorList>
            <person name="Zhang W."/>
            <person name="Zhang Y."/>
            <person name="Qiu H."/>
            <person name="Guo Y."/>
            <person name="Wan H."/>
            <person name="Zhang X."/>
            <person name="Scossa F."/>
            <person name="Alseekh S."/>
            <person name="Zhang Q."/>
            <person name="Wang P."/>
            <person name="Xu L."/>
            <person name="Schmidt M.H."/>
            <person name="Jia X."/>
            <person name="Li D."/>
            <person name="Zhu A."/>
            <person name="Guo F."/>
            <person name="Chen W."/>
            <person name="Ni D."/>
            <person name="Usadel B."/>
            <person name="Fernie A.R."/>
            <person name="Wen W."/>
        </authorList>
    </citation>
    <scope>NUCLEOTIDE SEQUENCE [LARGE SCALE GENOMIC DNA]</scope>
    <source>
        <strain evidence="3">cv. G240</strain>
    </source>
</reference>
<reference evidence="2 3" key="2">
    <citation type="submission" date="2020-07" db="EMBL/GenBank/DDBJ databases">
        <title>Genome assembly of wild tea tree DASZ reveals pedigree and selection history of tea varieties.</title>
        <authorList>
            <person name="Zhang W."/>
        </authorList>
    </citation>
    <scope>NUCLEOTIDE SEQUENCE [LARGE SCALE GENOMIC DNA]</scope>
    <source>
        <strain evidence="3">cv. G240</strain>
        <tissue evidence="2">Leaf</tissue>
    </source>
</reference>
<keyword evidence="3" id="KW-1185">Reference proteome</keyword>
<organism evidence="2 3">
    <name type="scientific">Camellia sinensis</name>
    <name type="common">Tea plant</name>
    <name type="synonym">Thea sinensis</name>
    <dbReference type="NCBI Taxonomy" id="4442"/>
    <lineage>
        <taxon>Eukaryota</taxon>
        <taxon>Viridiplantae</taxon>
        <taxon>Streptophyta</taxon>
        <taxon>Embryophyta</taxon>
        <taxon>Tracheophyta</taxon>
        <taxon>Spermatophyta</taxon>
        <taxon>Magnoliopsida</taxon>
        <taxon>eudicotyledons</taxon>
        <taxon>Gunneridae</taxon>
        <taxon>Pentapetalae</taxon>
        <taxon>asterids</taxon>
        <taxon>Ericales</taxon>
        <taxon>Theaceae</taxon>
        <taxon>Camellia</taxon>
    </lineage>
</organism>
<evidence type="ECO:0000313" key="2">
    <source>
        <dbReference type="EMBL" id="KAF5950691.1"/>
    </source>
</evidence>
<dbReference type="Pfam" id="PF12043">
    <property type="entry name" value="DUF3527"/>
    <property type="match status" value="1"/>
</dbReference>
<dbReference type="PANTHER" id="PTHR31390:SF2">
    <property type="entry name" value="EXPRESSED PROTEIN"/>
    <property type="match status" value="1"/>
</dbReference>
<evidence type="ECO:0000313" key="3">
    <source>
        <dbReference type="Proteomes" id="UP000593564"/>
    </source>
</evidence>
<feature type="region of interest" description="Disordered" evidence="1">
    <location>
        <begin position="1"/>
        <end position="40"/>
    </location>
</feature>
<accession>A0A7J7HEN2</accession>
<dbReference type="EMBL" id="JACBKZ010000005">
    <property type="protein sequence ID" value="KAF5950691.1"/>
    <property type="molecule type" value="Genomic_DNA"/>
</dbReference>
<name>A0A7J7HEN2_CAMSI</name>
<dbReference type="PANTHER" id="PTHR31390">
    <property type="entry name" value="EXPRESSED PROTEIN"/>
    <property type="match status" value="1"/>
</dbReference>
<proteinExistence type="predicted"/>
<evidence type="ECO:0000256" key="1">
    <source>
        <dbReference type="SAM" id="MobiDB-lite"/>
    </source>
</evidence>
<dbReference type="AlphaFoldDB" id="A0A7J7HEN2"/>
<protein>
    <submittedName>
        <fullName evidence="2">Uncharacterized protein</fullName>
    </submittedName>
</protein>
<feature type="compositionally biased region" description="Basic and acidic residues" evidence="1">
    <location>
        <begin position="7"/>
        <end position="34"/>
    </location>
</feature>
<dbReference type="InterPro" id="IPR021916">
    <property type="entry name" value="DUF3527"/>
</dbReference>
<sequence length="600" mass="65904">MEITIIKAEKDGQKKEDSLQSTSTDKKLPDDRSLSKRPVKKVKPKDVLVLNVRQQSQSGESCIRNSFLRNIHGLESRIPKQIVSLDEKYLWHCLELIYASAAKAASCNIPESLGYLQMGNLSDHSSSLKIRNSVACNLTKFAIGCPLEAGTGNVVVNPVGEWIVGTITGSKSIMNLLKSPLFRQFGAAESDINFGRTNLIDDMKSVGSNFTSSPGWLSISASQKLEKKAVVLKDDRYGSEPVHKRLISVSSTNSISSDQTSSLSIGITQAMLHCTWKSGFPHYVFSVDDQKEVYVANLVKVDSPDNTVFDYMYMFHGGRKEYEVHTNESDLVGKMRVSTKYTHCPNNSEIKETQCVLFGSDASSVGEKQPSSHTLKKHKGLSRKMVEVFRPSHPSRARSSSKFAGTTTIFENSTKPCSDSLGAAKLSDNYLPPNLELAAIVVKDHICGSGQEAEIGGWGMKFLKKVETRQTVASVEASPSDYCLRNTSDCSTCVDILIPAGFHGGPTNRIGGPSSLIERWRSGGRCDCGGWDIGCPLTVFNTRPSEKEALPQADMPGDCRPFELFIQKIKFVGGENAPLLITRRFTQHGHFGFDDLAYFA</sequence>
<comment type="caution">
    <text evidence="2">The sequence shown here is derived from an EMBL/GenBank/DDBJ whole genome shotgun (WGS) entry which is preliminary data.</text>
</comment>
<dbReference type="Proteomes" id="UP000593564">
    <property type="component" value="Unassembled WGS sequence"/>
</dbReference>